<keyword evidence="2" id="KW-1185">Reference proteome</keyword>
<reference evidence="1 2" key="1">
    <citation type="submission" date="2020-08" db="EMBL/GenBank/DDBJ databases">
        <title>Novel species isolated from subtropical streams in China.</title>
        <authorList>
            <person name="Lu H."/>
        </authorList>
    </citation>
    <scope>NUCLEOTIDE SEQUENCE [LARGE SCALE GENOMIC DNA]</scope>
    <source>
        <strain evidence="1 2">CY22W</strain>
    </source>
</reference>
<name>A0ABR7A785_9BURK</name>
<dbReference type="Proteomes" id="UP000654304">
    <property type="component" value="Unassembled WGS sequence"/>
</dbReference>
<sequence>MTCRLQWPSTVAPFEVVDCTSLRYDCSLGLRLVDSAKLESGFDACSCQLKLINPANDESKQMSFIVQIIDAALPGDATQRQRLIDQYVAQHHSENAGPGAALAQLYQQLVVQYPCLSTFKENDSDACVWADGPLIANFGKKIAVLDIAQNEEQVVAFILKLAGDLNLKVVDAQEELVYYPKSQEAVDFIKAHETPAVKEKPLTEKRVLDFIVARLKPLFEPAGFVWNKKEKWAERTVPYGTQRLWLGVEKRRYTFAIYLTARFDIPAVGELVRRVTGDLSVNEYTVGCNYPYFTGRNRPPEVDKLDNVNELVQMTNLIEDLTKTAVLPFFETTLDLEKLSSAINNPEKCGYFMSTFFMQALSLAFLLQPSKIRETADIYRNYIRYRNYPEENITKIDQLVNQLIALNPTLCD</sequence>
<dbReference type="EMBL" id="JACOGD010000007">
    <property type="protein sequence ID" value="MBC3932765.1"/>
    <property type="molecule type" value="Genomic_DNA"/>
</dbReference>
<proteinExistence type="predicted"/>
<comment type="caution">
    <text evidence="1">The sequence shown here is derived from an EMBL/GenBank/DDBJ whole genome shotgun (WGS) entry which is preliminary data.</text>
</comment>
<evidence type="ECO:0000313" key="1">
    <source>
        <dbReference type="EMBL" id="MBC3932765.1"/>
    </source>
</evidence>
<dbReference type="RefSeq" id="WP_186904397.1">
    <property type="nucleotide sequence ID" value="NZ_JACOGD010000007.1"/>
</dbReference>
<gene>
    <name evidence="1" type="ORF">H8K43_13845</name>
</gene>
<evidence type="ECO:0000313" key="2">
    <source>
        <dbReference type="Proteomes" id="UP000654304"/>
    </source>
</evidence>
<accession>A0ABR7A785</accession>
<organism evidence="1 2">
    <name type="scientific">Undibacterium curvum</name>
    <dbReference type="NCBI Taxonomy" id="2762294"/>
    <lineage>
        <taxon>Bacteria</taxon>
        <taxon>Pseudomonadati</taxon>
        <taxon>Pseudomonadota</taxon>
        <taxon>Betaproteobacteria</taxon>
        <taxon>Burkholderiales</taxon>
        <taxon>Oxalobacteraceae</taxon>
        <taxon>Undibacterium</taxon>
    </lineage>
</organism>
<protein>
    <submittedName>
        <fullName evidence="1">Uncharacterized protein</fullName>
    </submittedName>
</protein>